<reference evidence="13 14" key="1">
    <citation type="submission" date="2024-03" db="EMBL/GenBank/DDBJ databases">
        <title>Actinomycetospora sp. OC33-EN08, a novel actinomycete isolated from wild orchid (Aerides multiflora).</title>
        <authorList>
            <person name="Suriyachadkun C."/>
        </authorList>
    </citation>
    <scope>NUCLEOTIDE SEQUENCE [LARGE SCALE GENOMIC DNA]</scope>
    <source>
        <strain evidence="13 14">OC33-EN08</strain>
    </source>
</reference>
<feature type="domain" description="FtsK" evidence="12">
    <location>
        <begin position="1110"/>
        <end position="1290"/>
    </location>
</feature>
<dbReference type="InterPro" id="IPR003593">
    <property type="entry name" value="AAA+_ATPase"/>
</dbReference>
<comment type="caution">
    <text evidence="13">The sequence shown here is derived from an EMBL/GenBank/DDBJ whole genome shotgun (WGS) entry which is preliminary data.</text>
</comment>
<name>A0ABU8MLZ0_9PSEU</name>
<feature type="region of interest" description="Disordered" evidence="10">
    <location>
        <begin position="1324"/>
        <end position="1346"/>
    </location>
</feature>
<dbReference type="SUPFAM" id="SSF52540">
    <property type="entry name" value="P-loop containing nucleoside triphosphate hydrolases"/>
    <property type="match status" value="3"/>
</dbReference>
<evidence type="ECO:0000256" key="10">
    <source>
        <dbReference type="SAM" id="MobiDB-lite"/>
    </source>
</evidence>
<dbReference type="RefSeq" id="WP_337694929.1">
    <property type="nucleotide sequence ID" value="NZ_JBBEGN010000004.1"/>
</dbReference>
<dbReference type="Gene3D" id="3.40.50.300">
    <property type="entry name" value="P-loop containing nucleotide triphosphate hydrolases"/>
    <property type="match status" value="4"/>
</dbReference>
<dbReference type="Pfam" id="PF01580">
    <property type="entry name" value="FtsK_SpoIIIE"/>
    <property type="match status" value="3"/>
</dbReference>
<keyword evidence="2" id="KW-1003">Cell membrane</keyword>
<evidence type="ECO:0000256" key="8">
    <source>
        <dbReference type="ARBA" id="ARBA00023136"/>
    </source>
</evidence>
<sequence>MGTQVVRRGPRGPAPVVPGGELAIEAPPEEPRIVPAGLLGRLLPLVMVLASVGFVVVLGIDNPTSWLFGGMIALSTLGMVAGGFSRGGAARRAEADAERADYLRYLAQLRRRTRSIAAEQRAGLAWTHPDPDALAGLARGPRTWERRPADPDFAHVRVGRGAQRLATALVPPQTGPVADLEPVTTSALRRFVRAHSVVEDLPTAVSLRAFAAVAVTGPDASPVGRERRLALARAAVAQLVTLHSPDELLLAVVAGEATRPAWEWVKWLPHVAHPRLTDGAGPVRMIAPSLAAVTAWLGPELADRPRFSRGATPPAGSPHVVVVCDGGAVGDGEGPAVADDLAEEGLAGVTLLDLGSRLDALVARRGLRLVVAPDPDHPGTDRLGAATEAGVEWFGRPDALRGPEAEALARRLAPCRTPASAPEGPGPATPGLLDLLGVSGHPETFDVAAAWRPRAPRDRLRVPFGLGEDGEPVELDLKEAAQEGMGPHGLCVGATGSGKSELLRTLVLGLITTHSSAALNLVLVDFKGGATFAGLADAPHVAAVITNLADDLALVDRMQDALAGEMTRRQELLRAAGNLASVADYERARERGADLEPLPALFVVVDEFSELLHQKPDLAEVFTAIGRLGRSLQIHLLLASQRVDEGRLRGLESHLSYRIGLRTFSAADSRAVLGVPDAATLPAVPGTGYLRSDTSTMVRFTAGYVSGPARRPGDRGRAAPARTGRRPAAPRPFHGGWVDPVPDPRPRVPSADPTPDPVPDDGAAPSVLEVVVDRLRDAGPPAHEVWLPPLEGPVDLTALLPPLQATADRGYSAPGFPANGTLRLPLGLVDRPYEQRREVLWADLSGAAGHVVVAGGPRAGTSTVLRTLVSAAALTHTPDELGFHVIDLGGGTLSGLAGLPHVGTVAGRGDTDLVRRVVAEVGAVATARERWFRERGIDSVADLRARRRRGEDLPDPFGDLVLVVDGWHAFRTDHETLEAAVITLATTGLSYGVHVAIGVNRWAELRPALKDLLGTRIELRLGDPGESEVDRRVAATVPEGRPGRGIAPDRSHVLVALAEPDLVGAVAAGWDGRALAPVALLPERVDVSALPGPGEGEAHLLPIGVDEERLAPVLLDTSADPHLLVYADGESGKTAFLRLLAHQVVTRYSPAQARLMIVDYRRGLLGAVDSEHLISYTSTPDALTEAMTDLVASLRRRLPGPDVTPEQLRTRSWWTGPEVFLLVDDYDLVATAGGHPLTALLDLLAQAKDVGLHVVVARRVGGTSRAMFEPVLARLRELATPGLVGHGSRDEGPLVGAARPGPRPPGRAVLVTRRDGERLVQLAWRDPDEPIRPVAGNGPDDGRGGR</sequence>
<feature type="domain" description="FtsK" evidence="12">
    <location>
        <begin position="470"/>
        <end position="670"/>
    </location>
</feature>
<evidence type="ECO:0000256" key="2">
    <source>
        <dbReference type="ARBA" id="ARBA00022475"/>
    </source>
</evidence>
<keyword evidence="7 11" id="KW-1133">Transmembrane helix</keyword>
<organism evidence="13 14">
    <name type="scientific">Actinomycetospora aurantiaca</name>
    <dbReference type="NCBI Taxonomy" id="3129233"/>
    <lineage>
        <taxon>Bacteria</taxon>
        <taxon>Bacillati</taxon>
        <taxon>Actinomycetota</taxon>
        <taxon>Actinomycetes</taxon>
        <taxon>Pseudonocardiales</taxon>
        <taxon>Pseudonocardiaceae</taxon>
        <taxon>Actinomycetospora</taxon>
    </lineage>
</organism>
<dbReference type="InterPro" id="IPR050206">
    <property type="entry name" value="FtsK/SpoIIIE/SftA"/>
</dbReference>
<evidence type="ECO:0000256" key="9">
    <source>
        <dbReference type="PROSITE-ProRule" id="PRU00289"/>
    </source>
</evidence>
<evidence type="ECO:0000259" key="12">
    <source>
        <dbReference type="PROSITE" id="PS50901"/>
    </source>
</evidence>
<dbReference type="InterPro" id="IPR023837">
    <property type="entry name" value="EccCb-like_Actinobacteria"/>
</dbReference>
<feature type="region of interest" description="Disordered" evidence="10">
    <location>
        <begin position="1283"/>
        <end position="1309"/>
    </location>
</feature>
<protein>
    <submittedName>
        <fullName evidence="13">Type VII secretion protein EccCa</fullName>
    </submittedName>
</protein>
<dbReference type="EMBL" id="JBBEGN010000004">
    <property type="protein sequence ID" value="MEJ2868323.1"/>
    <property type="molecule type" value="Genomic_DNA"/>
</dbReference>
<accession>A0ABU8MLZ0</accession>
<keyword evidence="4" id="KW-0677">Repeat</keyword>
<evidence type="ECO:0000256" key="1">
    <source>
        <dbReference type="ARBA" id="ARBA00004651"/>
    </source>
</evidence>
<keyword evidence="5 9" id="KW-0547">Nucleotide-binding</keyword>
<dbReference type="InterPro" id="IPR002543">
    <property type="entry name" value="FtsK_dom"/>
</dbReference>
<feature type="transmembrane region" description="Helical" evidence="11">
    <location>
        <begin position="66"/>
        <end position="84"/>
    </location>
</feature>
<dbReference type="NCBIfam" id="TIGR03924">
    <property type="entry name" value="T7SS_EccC_a"/>
    <property type="match status" value="1"/>
</dbReference>
<feature type="domain" description="FtsK" evidence="12">
    <location>
        <begin position="836"/>
        <end position="1028"/>
    </location>
</feature>
<evidence type="ECO:0000256" key="4">
    <source>
        <dbReference type="ARBA" id="ARBA00022737"/>
    </source>
</evidence>
<dbReference type="NCBIfam" id="TIGR03925">
    <property type="entry name" value="T7SS_EccC_b"/>
    <property type="match status" value="1"/>
</dbReference>
<gene>
    <name evidence="13" type="primary">eccCa</name>
    <name evidence="13" type="ORF">WCD74_11130</name>
</gene>
<dbReference type="InterPro" id="IPR023836">
    <property type="entry name" value="EccCa-like_Actinobacteria"/>
</dbReference>
<dbReference type="PANTHER" id="PTHR22683">
    <property type="entry name" value="SPORULATION PROTEIN RELATED"/>
    <property type="match status" value="1"/>
</dbReference>
<dbReference type="InterPro" id="IPR027417">
    <property type="entry name" value="P-loop_NTPase"/>
</dbReference>
<evidence type="ECO:0000256" key="5">
    <source>
        <dbReference type="ARBA" id="ARBA00022741"/>
    </source>
</evidence>
<dbReference type="PANTHER" id="PTHR22683:SF1">
    <property type="entry name" value="TYPE VII SECRETION SYSTEM PROTEIN ESSC"/>
    <property type="match status" value="1"/>
</dbReference>
<feature type="transmembrane region" description="Helical" evidence="11">
    <location>
        <begin position="42"/>
        <end position="60"/>
    </location>
</feature>
<evidence type="ECO:0000313" key="13">
    <source>
        <dbReference type="EMBL" id="MEJ2868323.1"/>
    </source>
</evidence>
<evidence type="ECO:0000256" key="6">
    <source>
        <dbReference type="ARBA" id="ARBA00022840"/>
    </source>
</evidence>
<feature type="binding site" evidence="9">
    <location>
        <begin position="493"/>
        <end position="500"/>
    </location>
    <ligand>
        <name>ATP</name>
        <dbReference type="ChEBI" id="CHEBI:30616"/>
    </ligand>
</feature>
<keyword evidence="14" id="KW-1185">Reference proteome</keyword>
<evidence type="ECO:0000256" key="11">
    <source>
        <dbReference type="SAM" id="Phobius"/>
    </source>
</evidence>
<evidence type="ECO:0000313" key="14">
    <source>
        <dbReference type="Proteomes" id="UP001385809"/>
    </source>
</evidence>
<feature type="binding site" evidence="9">
    <location>
        <begin position="855"/>
        <end position="862"/>
    </location>
    <ligand>
        <name>ATP</name>
        <dbReference type="ChEBI" id="CHEBI:30616"/>
    </ligand>
</feature>
<feature type="binding site" evidence="9">
    <location>
        <begin position="1127"/>
        <end position="1134"/>
    </location>
    <ligand>
        <name>ATP</name>
        <dbReference type="ChEBI" id="CHEBI:30616"/>
    </ligand>
</feature>
<feature type="region of interest" description="Disordered" evidence="10">
    <location>
        <begin position="1"/>
        <end position="22"/>
    </location>
</feature>
<dbReference type="SMART" id="SM00382">
    <property type="entry name" value="AAA"/>
    <property type="match status" value="3"/>
</dbReference>
<dbReference type="PROSITE" id="PS50901">
    <property type="entry name" value="FTSK"/>
    <property type="match status" value="3"/>
</dbReference>
<proteinExistence type="predicted"/>
<keyword evidence="8 11" id="KW-0472">Membrane</keyword>
<keyword evidence="3 11" id="KW-0812">Transmembrane</keyword>
<evidence type="ECO:0000256" key="3">
    <source>
        <dbReference type="ARBA" id="ARBA00022692"/>
    </source>
</evidence>
<evidence type="ECO:0000256" key="7">
    <source>
        <dbReference type="ARBA" id="ARBA00022989"/>
    </source>
</evidence>
<dbReference type="Proteomes" id="UP001385809">
    <property type="component" value="Unassembled WGS sequence"/>
</dbReference>
<keyword evidence="6 9" id="KW-0067">ATP-binding</keyword>
<comment type="subcellular location">
    <subcellularLocation>
        <location evidence="1">Cell membrane</location>
        <topology evidence="1">Multi-pass membrane protein</topology>
    </subcellularLocation>
</comment>
<feature type="region of interest" description="Disordered" evidence="10">
    <location>
        <begin position="704"/>
        <end position="764"/>
    </location>
</feature>
<feature type="compositionally biased region" description="Low complexity" evidence="10">
    <location>
        <begin position="1293"/>
        <end position="1309"/>
    </location>
</feature>